<proteinExistence type="predicted"/>
<evidence type="ECO:0000313" key="3">
    <source>
        <dbReference type="Proteomes" id="UP001291623"/>
    </source>
</evidence>
<feature type="region of interest" description="Disordered" evidence="1">
    <location>
        <begin position="1"/>
        <end position="23"/>
    </location>
</feature>
<feature type="compositionally biased region" description="Polar residues" evidence="1">
    <location>
        <begin position="10"/>
        <end position="19"/>
    </location>
</feature>
<gene>
    <name evidence="2" type="ORF">RND71_009852</name>
</gene>
<name>A0AAE1SIJ6_9SOLA</name>
<evidence type="ECO:0000313" key="2">
    <source>
        <dbReference type="EMBL" id="KAK4370377.1"/>
    </source>
</evidence>
<dbReference type="Proteomes" id="UP001291623">
    <property type="component" value="Unassembled WGS sequence"/>
</dbReference>
<sequence length="116" mass="13337">MGTAPFLPMQNKTHTSSVQLRKATKKRTSAMASHCSGHNCYLCFSKLSNYMKIGEKSPRLRNREILQLIIKYMLDWFRDQSISSAFFKTKQQPLPSSNFNKSIKVTTIDRAAIYRA</sequence>
<dbReference type="AlphaFoldDB" id="A0AAE1SIJ6"/>
<organism evidence="2 3">
    <name type="scientific">Anisodus tanguticus</name>
    <dbReference type="NCBI Taxonomy" id="243964"/>
    <lineage>
        <taxon>Eukaryota</taxon>
        <taxon>Viridiplantae</taxon>
        <taxon>Streptophyta</taxon>
        <taxon>Embryophyta</taxon>
        <taxon>Tracheophyta</taxon>
        <taxon>Spermatophyta</taxon>
        <taxon>Magnoliopsida</taxon>
        <taxon>eudicotyledons</taxon>
        <taxon>Gunneridae</taxon>
        <taxon>Pentapetalae</taxon>
        <taxon>asterids</taxon>
        <taxon>lamiids</taxon>
        <taxon>Solanales</taxon>
        <taxon>Solanaceae</taxon>
        <taxon>Solanoideae</taxon>
        <taxon>Hyoscyameae</taxon>
        <taxon>Anisodus</taxon>
    </lineage>
</organism>
<protein>
    <submittedName>
        <fullName evidence="2">Uncharacterized protein</fullName>
    </submittedName>
</protein>
<evidence type="ECO:0000256" key="1">
    <source>
        <dbReference type="SAM" id="MobiDB-lite"/>
    </source>
</evidence>
<accession>A0AAE1SIJ6</accession>
<keyword evidence="3" id="KW-1185">Reference proteome</keyword>
<reference evidence="2" key="1">
    <citation type="submission" date="2023-12" db="EMBL/GenBank/DDBJ databases">
        <title>Genome assembly of Anisodus tanguticus.</title>
        <authorList>
            <person name="Wang Y.-J."/>
        </authorList>
    </citation>
    <scope>NUCLEOTIDE SEQUENCE</scope>
    <source>
        <strain evidence="2">KB-2021</strain>
        <tissue evidence="2">Leaf</tissue>
    </source>
</reference>
<dbReference type="EMBL" id="JAVYJV010000005">
    <property type="protein sequence ID" value="KAK4370377.1"/>
    <property type="molecule type" value="Genomic_DNA"/>
</dbReference>
<comment type="caution">
    <text evidence="2">The sequence shown here is derived from an EMBL/GenBank/DDBJ whole genome shotgun (WGS) entry which is preliminary data.</text>
</comment>